<dbReference type="GO" id="GO:0016810">
    <property type="term" value="F:hydrolase activity, acting on carbon-nitrogen (but not peptide) bonds"/>
    <property type="evidence" value="ECO:0007669"/>
    <property type="project" value="InterPro"/>
</dbReference>
<comment type="subcellular location">
    <subcellularLocation>
        <location evidence="2">Secreted</location>
    </subcellularLocation>
</comment>
<evidence type="ECO:0000313" key="8">
    <source>
        <dbReference type="EMBL" id="SHL55520.1"/>
    </source>
</evidence>
<proteinExistence type="inferred from homology"/>
<comment type="similarity">
    <text evidence="3">Belongs to the polysaccharide deacetylase family.</text>
</comment>
<dbReference type="GO" id="GO:0005576">
    <property type="term" value="C:extracellular region"/>
    <property type="evidence" value="ECO:0007669"/>
    <property type="project" value="UniProtKB-SubCell"/>
</dbReference>
<evidence type="ECO:0000256" key="4">
    <source>
        <dbReference type="ARBA" id="ARBA00020071"/>
    </source>
</evidence>
<evidence type="ECO:0000256" key="5">
    <source>
        <dbReference type="ARBA" id="ARBA00022729"/>
    </source>
</evidence>
<dbReference type="EMBL" id="LT670844">
    <property type="protein sequence ID" value="SHL55520.1"/>
    <property type="molecule type" value="Genomic_DNA"/>
</dbReference>
<sequence>MEPKWDPTLVIAIWLVGISFEQGGRTVRLQFLGGGFRTILFHHLFFPGEARDHSRDRLKFQCDWLCSNFHPVTLRQAQTAFANGSLPPKAILITIDDAKIDILSALDVFASFSLPICIFPCVGWCAQEVEVAHDPRVALAKLVADLEWYRGPAVNLEIAGQTVVVGADAPQTARAIDYVLTAAFNGNFTFQRPLSFPRKNTRSCCSLDELTDIACESVAIGAHSVSHVNLAHAGPLRREYEIRASREILFDAIGECAAFAYPYGMQGTHSDKTEQIIREAGFELAFLSHSDLIEQTTNIFQLPRISLPNRPISKIEFCTRVAGAGITFRKFKQAFGGALICSRSF</sequence>
<dbReference type="GO" id="GO:0005975">
    <property type="term" value="P:carbohydrate metabolic process"/>
    <property type="evidence" value="ECO:0007669"/>
    <property type="project" value="InterPro"/>
</dbReference>
<dbReference type="AlphaFoldDB" id="A0A1M7BKL4"/>
<dbReference type="InterPro" id="IPR011330">
    <property type="entry name" value="Glyco_hydro/deAcase_b/a-brl"/>
</dbReference>
<name>A0A1M7BKL4_9BRAD</name>
<evidence type="ECO:0000256" key="6">
    <source>
        <dbReference type="ARBA" id="ARBA00032976"/>
    </source>
</evidence>
<evidence type="ECO:0000256" key="3">
    <source>
        <dbReference type="ARBA" id="ARBA00010973"/>
    </source>
</evidence>
<dbReference type="Pfam" id="PF01522">
    <property type="entry name" value="Polysacc_deac_1"/>
    <property type="match status" value="1"/>
</dbReference>
<protein>
    <recommendedName>
        <fullName evidence="4">Chitooligosaccharide deacetylase</fullName>
    </recommendedName>
    <alternativeName>
        <fullName evidence="6">Nodulation protein B</fullName>
    </alternativeName>
</protein>
<dbReference type="PANTHER" id="PTHR34216">
    <property type="match status" value="1"/>
</dbReference>
<dbReference type="Proteomes" id="UP000189935">
    <property type="component" value="Chromosome I"/>
</dbReference>
<dbReference type="Gene3D" id="3.20.20.370">
    <property type="entry name" value="Glycoside hydrolase/deacetylase"/>
    <property type="match status" value="1"/>
</dbReference>
<evidence type="ECO:0000259" key="7">
    <source>
        <dbReference type="Pfam" id="PF01522"/>
    </source>
</evidence>
<gene>
    <name evidence="8" type="ORF">SAMN05444159_6192</name>
</gene>
<keyword evidence="5" id="KW-0732">Signal</keyword>
<feature type="domain" description="NodB homology" evidence="7">
    <location>
        <begin position="208"/>
        <end position="284"/>
    </location>
</feature>
<dbReference type="SUPFAM" id="SSF88713">
    <property type="entry name" value="Glycoside hydrolase/deacetylase"/>
    <property type="match status" value="1"/>
</dbReference>
<dbReference type="PANTHER" id="PTHR34216:SF3">
    <property type="entry name" value="POLY-BETA-1,6-N-ACETYL-D-GLUCOSAMINE N-DEACETYLASE"/>
    <property type="match status" value="1"/>
</dbReference>
<evidence type="ECO:0000256" key="2">
    <source>
        <dbReference type="ARBA" id="ARBA00004613"/>
    </source>
</evidence>
<organism evidence="8 9">
    <name type="scientific">Bradyrhizobium lablabi</name>
    <dbReference type="NCBI Taxonomy" id="722472"/>
    <lineage>
        <taxon>Bacteria</taxon>
        <taxon>Pseudomonadati</taxon>
        <taxon>Pseudomonadota</taxon>
        <taxon>Alphaproteobacteria</taxon>
        <taxon>Hyphomicrobiales</taxon>
        <taxon>Nitrobacteraceae</taxon>
        <taxon>Bradyrhizobium</taxon>
    </lineage>
</organism>
<evidence type="ECO:0000313" key="9">
    <source>
        <dbReference type="Proteomes" id="UP000189935"/>
    </source>
</evidence>
<comment type="function">
    <text evidence="1">Is involved in generating a small heat-stable compound (Nod), an acylated oligomer of N-acetylglucosamine, that stimulates mitosis in various plant protoplasts.</text>
</comment>
<evidence type="ECO:0000256" key="1">
    <source>
        <dbReference type="ARBA" id="ARBA00003236"/>
    </source>
</evidence>
<dbReference type="InterPro" id="IPR051398">
    <property type="entry name" value="Polysacch_Deacetylase"/>
</dbReference>
<dbReference type="InterPro" id="IPR002509">
    <property type="entry name" value="NODB_dom"/>
</dbReference>
<accession>A0A1M7BKL4</accession>
<dbReference type="OrthoDB" id="9782872at2"/>
<reference evidence="8 9" key="1">
    <citation type="submission" date="2016-11" db="EMBL/GenBank/DDBJ databases">
        <authorList>
            <person name="Jaros S."/>
            <person name="Januszkiewicz K."/>
            <person name="Wedrychowicz H."/>
        </authorList>
    </citation>
    <scope>NUCLEOTIDE SEQUENCE [LARGE SCALE GENOMIC DNA]</scope>
    <source>
        <strain evidence="8 9">GAS499</strain>
    </source>
</reference>
<dbReference type="CDD" id="cd10918">
    <property type="entry name" value="CE4_NodB_like_5s_6s"/>
    <property type="match status" value="1"/>
</dbReference>